<gene>
    <name evidence="1" type="ORF">VO64_3380</name>
</gene>
<dbReference type="AlphaFoldDB" id="A0AAU8TP33"/>
<dbReference type="RefSeq" id="WP_046070482.1">
    <property type="nucleotide sequence ID" value="NZ_CP011117.2"/>
</dbReference>
<reference evidence="1 2" key="1">
    <citation type="journal article" date="2015" name="Genome Announc.">
        <title>Complete Genome Sequence of Biocontrol Strain Pseudomonas fluorescens LBUM223.</title>
        <authorList>
            <person name="Roquigny R."/>
            <person name="Arseneault T."/>
            <person name="Gadkar V.J."/>
            <person name="Novinscak A."/>
            <person name="Joly D.L."/>
            <person name="Filion M."/>
        </authorList>
    </citation>
    <scope>NUCLEOTIDE SEQUENCE [LARGE SCALE GENOMIC DNA]</scope>
    <source>
        <strain evidence="1 2">LBUM223</strain>
    </source>
</reference>
<accession>A0AAU8TP33</accession>
<evidence type="ECO:0008006" key="3">
    <source>
        <dbReference type="Google" id="ProtNLM"/>
    </source>
</evidence>
<dbReference type="KEGG" id="pfb:VO64_3380"/>
<sequence length="144" mass="16380">MSKLFSPSTMGFYDSEISTAIPLDAFEIADDLHAHLIAGPSQGLQLALKNGEPYLVPMSVDPQALSANERRWRDAELGRNEWLVARHRDDREMNLETVLTDAQFSELLVYRRALRDWPESKFFPKVARRPAEPIWLAEQLAVAS</sequence>
<dbReference type="Proteomes" id="UP000033099">
    <property type="component" value="Chromosome"/>
</dbReference>
<proteinExistence type="predicted"/>
<evidence type="ECO:0000313" key="1">
    <source>
        <dbReference type="EMBL" id="AKA83926.1"/>
    </source>
</evidence>
<evidence type="ECO:0000313" key="2">
    <source>
        <dbReference type="Proteomes" id="UP000033099"/>
    </source>
</evidence>
<organism evidence="1 2">
    <name type="scientific">Pseudomonas synxantha</name>
    <dbReference type="NCBI Taxonomy" id="47883"/>
    <lineage>
        <taxon>Bacteria</taxon>
        <taxon>Pseudomonadati</taxon>
        <taxon>Pseudomonadota</taxon>
        <taxon>Gammaproteobacteria</taxon>
        <taxon>Pseudomonadales</taxon>
        <taxon>Pseudomonadaceae</taxon>
        <taxon>Pseudomonas</taxon>
    </lineage>
</organism>
<protein>
    <recommendedName>
        <fullName evidence="3">Phage tail protein</fullName>
    </recommendedName>
</protein>
<dbReference type="EMBL" id="CP011117">
    <property type="protein sequence ID" value="AKA83926.1"/>
    <property type="molecule type" value="Genomic_DNA"/>
</dbReference>
<name>A0AAU8TP33_9PSED</name>